<evidence type="ECO:0000313" key="2">
    <source>
        <dbReference type="EMBL" id="MSS39294.1"/>
    </source>
</evidence>
<evidence type="ECO:0000313" key="3">
    <source>
        <dbReference type="Proteomes" id="UP000462363"/>
    </source>
</evidence>
<dbReference type="GO" id="GO:0005524">
    <property type="term" value="F:ATP binding"/>
    <property type="evidence" value="ECO:0007669"/>
    <property type="project" value="InterPro"/>
</dbReference>
<comment type="caution">
    <text evidence="2">The sequence shown here is derived from an EMBL/GenBank/DDBJ whole genome shotgun (WGS) entry which is preliminary data.</text>
</comment>
<reference evidence="2 3" key="1">
    <citation type="submission" date="2019-08" db="EMBL/GenBank/DDBJ databases">
        <title>In-depth cultivation of the pig gut microbiome towards novel bacterial diversity and tailored functional studies.</title>
        <authorList>
            <person name="Wylensek D."/>
            <person name="Hitch T.C.A."/>
            <person name="Clavel T."/>
        </authorList>
    </citation>
    <scope>NUCLEOTIDE SEQUENCE [LARGE SCALE GENOMIC DNA]</scope>
    <source>
        <strain evidence="2 3">BL-389-WT-3D</strain>
    </source>
</reference>
<sequence>MDIKRAKKEIKDSIEAYLKKDAYGDYMIPAIRQRPILLMGPPGIGKTQIMEQIAKECQIGLVAYTITHHTRQSAIGLPFIREKTFGRKQYSVTEYTMSEIIASVYEKIEATGIAEGILFIDEINCVSETLAPTMLQFLQCKTFGNQKVPEGWIIVAAGNPPEYNKSVRDFDVVTLDRIKKIDVEENYDVWKEYAYQAEIHPAILSYLEIRRDHFYRIETTVDGKMFATVRGWEDLSQLLKSYEALHKKADREVVHQYIQHWKIAKDFANYLELYEKYKKDYGLEKILEGYYDKDVLEKLRYASFDERLSVVNMLLGQLGGLFKECYVSDRYVTILYDVLRRYKEDLDLAGAIREFAETYERLRKAEQLTRQEDRIRRKVSDTLEGYRQLAKAEHLDKEAAFDRVKEEFTKETGERERMIEKAGNALEHAFDFMEDAFGDSQEMVAFVTELNTNYYSIQFLKENDCDKYYRYNKRLLFDEQQQEILEELDEVEQDLNTALK</sequence>
<feature type="domain" description="AAA+ ATPase" evidence="1">
    <location>
        <begin position="32"/>
        <end position="185"/>
    </location>
</feature>
<gene>
    <name evidence="2" type="ORF">FYJ37_02700</name>
</gene>
<protein>
    <submittedName>
        <fullName evidence="2">AAA family ATPase</fullName>
    </submittedName>
</protein>
<dbReference type="EMBL" id="VUMB01000004">
    <property type="protein sequence ID" value="MSS39294.1"/>
    <property type="molecule type" value="Genomic_DNA"/>
</dbReference>
<proteinExistence type="predicted"/>
<dbReference type="RefSeq" id="WP_154322796.1">
    <property type="nucleotide sequence ID" value="NZ_CP045695.1"/>
</dbReference>
<dbReference type="Pfam" id="PF00004">
    <property type="entry name" value="AAA"/>
    <property type="match status" value="1"/>
</dbReference>
<dbReference type="AlphaFoldDB" id="A0A844FAG7"/>
<dbReference type="GO" id="GO:0016887">
    <property type="term" value="F:ATP hydrolysis activity"/>
    <property type="evidence" value="ECO:0007669"/>
    <property type="project" value="InterPro"/>
</dbReference>
<name>A0A844FAG7_CLOSV</name>
<dbReference type="SMART" id="SM00382">
    <property type="entry name" value="AAA"/>
    <property type="match status" value="1"/>
</dbReference>
<dbReference type="Gene3D" id="3.40.50.300">
    <property type="entry name" value="P-loop containing nucleotide triphosphate hydrolases"/>
    <property type="match status" value="1"/>
</dbReference>
<accession>A0A844FAG7</accession>
<dbReference type="InterPro" id="IPR003593">
    <property type="entry name" value="AAA+_ATPase"/>
</dbReference>
<evidence type="ECO:0000259" key="1">
    <source>
        <dbReference type="SMART" id="SM00382"/>
    </source>
</evidence>
<dbReference type="Proteomes" id="UP000462363">
    <property type="component" value="Unassembled WGS sequence"/>
</dbReference>
<dbReference type="InterPro" id="IPR027417">
    <property type="entry name" value="P-loop_NTPase"/>
</dbReference>
<dbReference type="SUPFAM" id="SSF52540">
    <property type="entry name" value="P-loop containing nucleoside triphosphate hydrolases"/>
    <property type="match status" value="1"/>
</dbReference>
<dbReference type="CDD" id="cd00009">
    <property type="entry name" value="AAA"/>
    <property type="match status" value="1"/>
</dbReference>
<organism evidence="2 3">
    <name type="scientific">Clostridium scindens (strain JCM 10418 / VPI 12708)</name>
    <dbReference type="NCBI Taxonomy" id="29347"/>
    <lineage>
        <taxon>Bacteria</taxon>
        <taxon>Bacillati</taxon>
        <taxon>Bacillota</taxon>
        <taxon>Clostridia</taxon>
        <taxon>Lachnospirales</taxon>
        <taxon>Lachnospiraceae</taxon>
    </lineage>
</organism>
<dbReference type="InterPro" id="IPR003959">
    <property type="entry name" value="ATPase_AAA_core"/>
</dbReference>